<feature type="coiled-coil region" evidence="1">
    <location>
        <begin position="126"/>
        <end position="163"/>
    </location>
</feature>
<dbReference type="AlphaFoldDB" id="A0AAE0C784"/>
<keyword evidence="1" id="KW-0175">Coiled coil</keyword>
<dbReference type="Proteomes" id="UP001190700">
    <property type="component" value="Unassembled WGS sequence"/>
</dbReference>
<keyword evidence="3" id="KW-1185">Reference proteome</keyword>
<gene>
    <name evidence="2" type="ORF">CYMTET_40903</name>
</gene>
<name>A0AAE0C784_9CHLO</name>
<proteinExistence type="predicted"/>
<accession>A0AAE0C784</accession>
<evidence type="ECO:0000256" key="1">
    <source>
        <dbReference type="SAM" id="Coils"/>
    </source>
</evidence>
<comment type="caution">
    <text evidence="2">The sequence shown here is derived from an EMBL/GenBank/DDBJ whole genome shotgun (WGS) entry which is preliminary data.</text>
</comment>
<reference evidence="2 3" key="1">
    <citation type="journal article" date="2015" name="Genome Biol. Evol.">
        <title>Comparative Genomics of a Bacterivorous Green Alga Reveals Evolutionary Causalities and Consequences of Phago-Mixotrophic Mode of Nutrition.</title>
        <authorList>
            <person name="Burns J.A."/>
            <person name="Paasch A."/>
            <person name="Narechania A."/>
            <person name="Kim E."/>
        </authorList>
    </citation>
    <scope>NUCLEOTIDE SEQUENCE [LARGE SCALE GENOMIC DNA]</scope>
    <source>
        <strain evidence="2 3">PLY_AMNH</strain>
    </source>
</reference>
<evidence type="ECO:0000313" key="2">
    <source>
        <dbReference type="EMBL" id="KAK3249677.1"/>
    </source>
</evidence>
<evidence type="ECO:0000313" key="3">
    <source>
        <dbReference type="Proteomes" id="UP001190700"/>
    </source>
</evidence>
<sequence>MEPQPSELEPLSCDIEKNMLTEGEAAIPRTKGKEEQEGLREIIAALLKTELSSFKREQDDKLQASLAVLQVSLNEARDQAKFKQSFGDRKALEELVKTEVATKFHRLDGLQKREEGIMSAKDKLEVKEMILMKREIREELATLKRLRTSVTGLQERVVNLEQKQGLLKQALEVATSAMQKQVVEAVSKCQIDMQPFAAQHETDTHNLSQALSVAVASLSDEINSTKTTMNHMLKAHMPEINGKVREVEQAVKNVQQEVADDIQSIRQQVRGNLKAIGVEVKESQKHVDELGDEILDRLQDGTVSGGGADGDALLQKAKQDMDTVNRTLTLNITAVSDSVTWLHDRVAGMESKSSDSTMIVEEINAKLIDVQPKIQLLSSGMQDVRMQVESIQSRLAAVERMEKLEKLEKMEQLFSD</sequence>
<protein>
    <submittedName>
        <fullName evidence="2">Uncharacterized protein</fullName>
    </submittedName>
</protein>
<dbReference type="EMBL" id="LGRX02027218">
    <property type="protein sequence ID" value="KAK3249677.1"/>
    <property type="molecule type" value="Genomic_DNA"/>
</dbReference>
<organism evidence="2 3">
    <name type="scientific">Cymbomonas tetramitiformis</name>
    <dbReference type="NCBI Taxonomy" id="36881"/>
    <lineage>
        <taxon>Eukaryota</taxon>
        <taxon>Viridiplantae</taxon>
        <taxon>Chlorophyta</taxon>
        <taxon>Pyramimonadophyceae</taxon>
        <taxon>Pyramimonadales</taxon>
        <taxon>Pyramimonadaceae</taxon>
        <taxon>Cymbomonas</taxon>
    </lineage>
</organism>